<dbReference type="STRING" id="1294263.JCM21531_564"/>
<evidence type="ECO:0000256" key="2">
    <source>
        <dbReference type="ARBA" id="ARBA00013064"/>
    </source>
</evidence>
<dbReference type="Pfam" id="PF19567">
    <property type="entry name" value="CpsB_CapC"/>
    <property type="match status" value="1"/>
</dbReference>
<comment type="similarity">
    <text evidence="1">Belongs to the metallo-dependent hydrolases superfamily. CpsB/CapC family.</text>
</comment>
<dbReference type="PANTHER" id="PTHR39181">
    <property type="entry name" value="TYROSINE-PROTEIN PHOSPHATASE YWQE"/>
    <property type="match status" value="1"/>
</dbReference>
<dbReference type="AlphaFoldDB" id="W4V2Z9"/>
<organism evidence="6 7">
    <name type="scientific">Acetivibrio straminisolvens JCM 21531</name>
    <dbReference type="NCBI Taxonomy" id="1294263"/>
    <lineage>
        <taxon>Bacteria</taxon>
        <taxon>Bacillati</taxon>
        <taxon>Bacillota</taxon>
        <taxon>Clostridia</taxon>
        <taxon>Eubacteriales</taxon>
        <taxon>Oscillospiraceae</taxon>
        <taxon>Acetivibrio</taxon>
    </lineage>
</organism>
<protein>
    <recommendedName>
        <fullName evidence="2">protein-tyrosine-phosphatase</fullName>
        <ecNumber evidence="2">3.1.3.48</ecNumber>
    </recommendedName>
</protein>
<evidence type="ECO:0000256" key="5">
    <source>
        <dbReference type="ARBA" id="ARBA00051722"/>
    </source>
</evidence>
<keyword evidence="4" id="KW-0904">Protein phosphatase</keyword>
<proteinExistence type="inferred from homology"/>
<gene>
    <name evidence="6" type="ORF">JCM21531_564</name>
</gene>
<dbReference type="EC" id="3.1.3.48" evidence="2"/>
<evidence type="ECO:0000256" key="1">
    <source>
        <dbReference type="ARBA" id="ARBA00005750"/>
    </source>
</evidence>
<reference evidence="6" key="1">
    <citation type="journal article" date="2014" name="Genome Announc.">
        <title>Draft Genome Sequence of Clostridium straminisolvens Strain JCM 21531T, Isolated from a Cellulose-Degrading Bacterial Community.</title>
        <authorList>
            <person name="Yuki M."/>
            <person name="Oshima K."/>
            <person name="Suda W."/>
            <person name="Sakamoto M."/>
            <person name="Kitamura K."/>
            <person name="Iida T."/>
            <person name="Hattori M."/>
            <person name="Ohkuma M."/>
        </authorList>
    </citation>
    <scope>NUCLEOTIDE SEQUENCE [LARGE SCALE GENOMIC DNA]</scope>
    <source>
        <strain evidence="6">JCM 21531</strain>
    </source>
</reference>
<comment type="catalytic activity">
    <reaction evidence="5">
        <text>O-phospho-L-tyrosyl-[protein] + H2O = L-tyrosyl-[protein] + phosphate</text>
        <dbReference type="Rhea" id="RHEA:10684"/>
        <dbReference type="Rhea" id="RHEA-COMP:10136"/>
        <dbReference type="Rhea" id="RHEA-COMP:20101"/>
        <dbReference type="ChEBI" id="CHEBI:15377"/>
        <dbReference type="ChEBI" id="CHEBI:43474"/>
        <dbReference type="ChEBI" id="CHEBI:46858"/>
        <dbReference type="ChEBI" id="CHEBI:61978"/>
        <dbReference type="EC" id="3.1.3.48"/>
    </reaction>
</comment>
<dbReference type="InterPro" id="IPR016667">
    <property type="entry name" value="Caps_polysacc_synth_CpsB/CapC"/>
</dbReference>
<dbReference type="Gene3D" id="3.20.20.140">
    <property type="entry name" value="Metal-dependent hydrolases"/>
    <property type="match status" value="1"/>
</dbReference>
<comment type="caution">
    <text evidence="6">The sequence shown here is derived from an EMBL/GenBank/DDBJ whole genome shotgun (WGS) entry which is preliminary data.</text>
</comment>
<evidence type="ECO:0000256" key="4">
    <source>
        <dbReference type="ARBA" id="ARBA00022912"/>
    </source>
</evidence>
<dbReference type="RefSeq" id="WP_279378957.1">
    <property type="nucleotide sequence ID" value="NZ_BAVR01000005.1"/>
</dbReference>
<name>W4V2Z9_9FIRM</name>
<keyword evidence="3" id="KW-0378">Hydrolase</keyword>
<sequence>MISSINDVFLYKEKYTLNNSKYLLFELPFDIMPVNINETVLKLHSEGIVPIIAHPERNMYFVKNMQKFIELIETGCLVQLDAASIVGIHGSNVKKFTKKLIDLKLVQFVASDAHKPEDYEIYKESYDIVKSWAGKEYSDKIFTYNQEVIIAPPVTQPVTKK</sequence>
<evidence type="ECO:0000313" key="6">
    <source>
        <dbReference type="EMBL" id="GAE87213.1"/>
    </source>
</evidence>
<dbReference type="GO" id="GO:0004725">
    <property type="term" value="F:protein tyrosine phosphatase activity"/>
    <property type="evidence" value="ECO:0007669"/>
    <property type="project" value="UniProtKB-EC"/>
</dbReference>
<dbReference type="EMBL" id="BAVR01000005">
    <property type="protein sequence ID" value="GAE87213.1"/>
    <property type="molecule type" value="Genomic_DNA"/>
</dbReference>
<dbReference type="InterPro" id="IPR016195">
    <property type="entry name" value="Pol/histidinol_Pase-like"/>
</dbReference>
<dbReference type="Proteomes" id="UP000019109">
    <property type="component" value="Unassembled WGS sequence"/>
</dbReference>
<dbReference type="PANTHER" id="PTHR39181:SF1">
    <property type="entry name" value="TYROSINE-PROTEIN PHOSPHATASE YWQE"/>
    <property type="match status" value="1"/>
</dbReference>
<dbReference type="GO" id="GO:0030145">
    <property type="term" value="F:manganese ion binding"/>
    <property type="evidence" value="ECO:0007669"/>
    <property type="project" value="InterPro"/>
</dbReference>
<accession>W4V2Z9</accession>
<evidence type="ECO:0000313" key="7">
    <source>
        <dbReference type="Proteomes" id="UP000019109"/>
    </source>
</evidence>
<keyword evidence="7" id="KW-1185">Reference proteome</keyword>
<evidence type="ECO:0000256" key="3">
    <source>
        <dbReference type="ARBA" id="ARBA00022801"/>
    </source>
</evidence>
<dbReference type="SUPFAM" id="SSF89550">
    <property type="entry name" value="PHP domain-like"/>
    <property type="match status" value="1"/>
</dbReference>